<evidence type="ECO:0000313" key="2">
    <source>
        <dbReference type="Proteomes" id="UP000030151"/>
    </source>
</evidence>
<dbReference type="EMBL" id="JELW01000004">
    <property type="protein sequence ID" value="EXV02660.1"/>
    <property type="molecule type" value="Genomic_DNA"/>
</dbReference>
<reference evidence="1 2" key="1">
    <citation type="submission" date="2014-02" db="EMBL/GenBank/DDBJ databases">
        <title>The genome sequence of the entomopathogenic fungus Metarhizium robertsii ARSEF 2575.</title>
        <authorList>
            <person name="Giuliano Garisto Donzelli B."/>
            <person name="Roe B.A."/>
            <person name="Macmil S.L."/>
            <person name="Krasnoff S.B."/>
            <person name="Gibson D.M."/>
        </authorList>
    </citation>
    <scope>NUCLEOTIDE SEQUENCE [LARGE SCALE GENOMIC DNA]</scope>
    <source>
        <strain evidence="1 2">ARSEF 2575</strain>
    </source>
</reference>
<dbReference type="Proteomes" id="UP000030151">
    <property type="component" value="Unassembled WGS sequence"/>
</dbReference>
<gene>
    <name evidence="1" type="ORF">X797_003782</name>
</gene>
<dbReference type="eggNOG" id="ENOG502RVK0">
    <property type="taxonomic scope" value="Eukaryota"/>
</dbReference>
<evidence type="ECO:0008006" key="3">
    <source>
        <dbReference type="Google" id="ProtNLM"/>
    </source>
</evidence>
<accession>A0A0A1UYI9</accession>
<dbReference type="OrthoDB" id="3431997at2759"/>
<name>A0A0A1UYI9_9HYPO</name>
<protein>
    <recommendedName>
        <fullName evidence="3">ATP synthase alpha chain</fullName>
    </recommendedName>
</protein>
<proteinExistence type="predicted"/>
<organism evidence="1 2">
    <name type="scientific">Metarhizium robertsii</name>
    <dbReference type="NCBI Taxonomy" id="568076"/>
    <lineage>
        <taxon>Eukaryota</taxon>
        <taxon>Fungi</taxon>
        <taxon>Dikarya</taxon>
        <taxon>Ascomycota</taxon>
        <taxon>Pezizomycotina</taxon>
        <taxon>Sordariomycetes</taxon>
        <taxon>Hypocreomycetidae</taxon>
        <taxon>Hypocreales</taxon>
        <taxon>Clavicipitaceae</taxon>
        <taxon>Metarhizium</taxon>
    </lineage>
</organism>
<sequence>MGSAESKQIEGRLLTSSLGKTNFNKSFNLYYESMRHGLKFVIGEHKNEPSNIISLPGGWYGDLILYNGPDTDSEPLAAVKYGNKMGTFDEVRLPPKEPGQGLIKEEIRCRRNGMNFAYTFAVAVGESGYPEKFEWRSSKTEEVKELGEMSRGWKLVRLNHGDEVVAVWSWTKLRWTVNKGAAFKFTNSGATGELGNVFAIMAVTSFIRHYQKEIQASINAGAAA</sequence>
<dbReference type="AlphaFoldDB" id="A0A0A1UYI9"/>
<evidence type="ECO:0000313" key="1">
    <source>
        <dbReference type="EMBL" id="EXV02660.1"/>
    </source>
</evidence>
<dbReference type="HOGENOM" id="CLU_061850_0_0_1"/>
<comment type="caution">
    <text evidence="1">The sequence shown here is derived from an EMBL/GenBank/DDBJ whole genome shotgun (WGS) entry which is preliminary data.</text>
</comment>